<dbReference type="SUPFAM" id="SSF81901">
    <property type="entry name" value="HCP-like"/>
    <property type="match status" value="2"/>
</dbReference>
<evidence type="ECO:0000313" key="1">
    <source>
        <dbReference type="EMBL" id="QLY39775.1"/>
    </source>
</evidence>
<dbReference type="Gene3D" id="1.25.40.10">
    <property type="entry name" value="Tetratricopeptide repeat domain"/>
    <property type="match status" value="3"/>
</dbReference>
<dbReference type="InterPro" id="IPR011990">
    <property type="entry name" value="TPR-like_helical_dom_sf"/>
</dbReference>
<gene>
    <name evidence="1" type="ORF">HF295_02415</name>
</gene>
<dbReference type="SMART" id="SM00671">
    <property type="entry name" value="SEL1"/>
    <property type="match status" value="6"/>
</dbReference>
<dbReference type="InterPro" id="IPR052945">
    <property type="entry name" value="Mitotic_Regulator"/>
</dbReference>
<reference evidence="1 2" key="1">
    <citation type="submission" date="2020-04" db="EMBL/GenBank/DDBJ databases">
        <authorList>
            <person name="Zheng R.K."/>
            <person name="Sun C.M."/>
        </authorList>
    </citation>
    <scope>NUCLEOTIDE SEQUENCE [LARGE SCALE GENOMIC DNA]</scope>
    <source>
        <strain evidence="2">zrk29</strain>
    </source>
</reference>
<dbReference type="EMBL" id="CP051151">
    <property type="protein sequence ID" value="QLY39775.1"/>
    <property type="molecule type" value="Genomic_DNA"/>
</dbReference>
<name>A0A7L6N457_9MOLU</name>
<protein>
    <submittedName>
        <fullName evidence="1">SEL1-like repeat protein</fullName>
    </submittedName>
</protein>
<evidence type="ECO:0000313" key="2">
    <source>
        <dbReference type="Proteomes" id="UP000512167"/>
    </source>
</evidence>
<sequence>MEALIKAKEQFHAKKYKESFSLFKNLSPDAEASYFLGLHYLHGLGVKQSDDKAFSYFKKSWEGLFHEGIYMLGMCYQEGIGVKVDLNQAFKLYQAARDSINAKIKLAQFYEEGIIVPKDLVKAIRLYNDCQKQGHAYAMYKIGRFYLSGEGLKQNMNQGYQWLQKALAENHVLAVNYFRMIGSKPSTDFRSTDDILRQAKSAIDKKQVEYAMSFLELAIKEESVEALMILVDQYIQGNLFEKDLEKAFKLLLKHQSLDHKDIDYRLAYFYEHGLGTVSSYYKAALFYEKAANKGHYEAKEALLELRGY</sequence>
<proteinExistence type="predicted"/>
<organism evidence="1 2">
    <name type="scientific">Hujiaoplasma nucleasis</name>
    <dbReference type="NCBI Taxonomy" id="2725268"/>
    <lineage>
        <taxon>Bacteria</taxon>
        <taxon>Bacillati</taxon>
        <taxon>Mycoplasmatota</taxon>
        <taxon>Mollicutes</taxon>
        <taxon>Candidatus Izemoplasmatales</taxon>
        <taxon>Hujiaoplasmataceae</taxon>
        <taxon>Hujiaoplasma</taxon>
    </lineage>
</organism>
<accession>A0A7L6N457</accession>
<dbReference type="KEGG" id="tbk:HF295_02415"/>
<dbReference type="AlphaFoldDB" id="A0A7L6N457"/>
<dbReference type="RefSeq" id="WP_312032257.1">
    <property type="nucleotide sequence ID" value="NZ_CP051151.1"/>
</dbReference>
<dbReference type="PANTHER" id="PTHR43628">
    <property type="entry name" value="ACTIVATOR OF C KINASE PROTEIN 1-RELATED"/>
    <property type="match status" value="1"/>
</dbReference>
<keyword evidence="2" id="KW-1185">Reference proteome</keyword>
<dbReference type="PANTHER" id="PTHR43628:SF1">
    <property type="entry name" value="CHITIN SYNTHASE REGULATORY FACTOR 2-RELATED"/>
    <property type="match status" value="1"/>
</dbReference>
<dbReference type="Proteomes" id="UP000512167">
    <property type="component" value="Chromosome"/>
</dbReference>
<dbReference type="InterPro" id="IPR006597">
    <property type="entry name" value="Sel1-like"/>
</dbReference>
<dbReference type="Pfam" id="PF08238">
    <property type="entry name" value="Sel1"/>
    <property type="match status" value="6"/>
</dbReference>